<accession>A0A517VS96</accession>
<dbReference type="PROSITE" id="PS51257">
    <property type="entry name" value="PROKAR_LIPOPROTEIN"/>
    <property type="match status" value="1"/>
</dbReference>
<dbReference type="Proteomes" id="UP000318704">
    <property type="component" value="Chromosome"/>
</dbReference>
<evidence type="ECO:0000256" key="1">
    <source>
        <dbReference type="SAM" id="MobiDB-lite"/>
    </source>
</evidence>
<feature type="region of interest" description="Disordered" evidence="1">
    <location>
        <begin position="28"/>
        <end position="52"/>
    </location>
</feature>
<proteinExistence type="predicted"/>
<dbReference type="EMBL" id="CP037920">
    <property type="protein sequence ID" value="QDT95873.1"/>
    <property type="molecule type" value="Genomic_DNA"/>
</dbReference>
<dbReference type="AlphaFoldDB" id="A0A517VS96"/>
<evidence type="ECO:0000313" key="2">
    <source>
        <dbReference type="EMBL" id="QDT95873.1"/>
    </source>
</evidence>
<protein>
    <submittedName>
        <fullName evidence="2">Uncharacterized protein</fullName>
    </submittedName>
</protein>
<sequence>MKQFVWCLITALIIPVLSGCSEEFTEEEEKQSIQAMEEESKKMEELLPAKVD</sequence>
<name>A0A517VS96_9PLAN</name>
<evidence type="ECO:0000313" key="3">
    <source>
        <dbReference type="Proteomes" id="UP000318704"/>
    </source>
</evidence>
<dbReference type="RefSeq" id="WP_197998782.1">
    <property type="nucleotide sequence ID" value="NZ_CP037920.1"/>
</dbReference>
<feature type="compositionally biased region" description="Basic and acidic residues" evidence="1">
    <location>
        <begin position="38"/>
        <end position="52"/>
    </location>
</feature>
<gene>
    <name evidence="2" type="ORF">V144x_13210</name>
</gene>
<organism evidence="2 3">
    <name type="scientific">Gimesia aquarii</name>
    <dbReference type="NCBI Taxonomy" id="2527964"/>
    <lineage>
        <taxon>Bacteria</taxon>
        <taxon>Pseudomonadati</taxon>
        <taxon>Planctomycetota</taxon>
        <taxon>Planctomycetia</taxon>
        <taxon>Planctomycetales</taxon>
        <taxon>Planctomycetaceae</taxon>
        <taxon>Gimesia</taxon>
    </lineage>
</organism>
<dbReference type="KEGG" id="gaw:V144x_13210"/>
<reference evidence="2 3" key="1">
    <citation type="submission" date="2019-03" db="EMBL/GenBank/DDBJ databases">
        <title>Deep-cultivation of Planctomycetes and their phenomic and genomic characterization uncovers novel biology.</title>
        <authorList>
            <person name="Wiegand S."/>
            <person name="Jogler M."/>
            <person name="Boedeker C."/>
            <person name="Pinto D."/>
            <person name="Vollmers J."/>
            <person name="Rivas-Marin E."/>
            <person name="Kohn T."/>
            <person name="Peeters S.H."/>
            <person name="Heuer A."/>
            <person name="Rast P."/>
            <person name="Oberbeckmann S."/>
            <person name="Bunk B."/>
            <person name="Jeske O."/>
            <person name="Meyerdierks A."/>
            <person name="Storesund J.E."/>
            <person name="Kallscheuer N."/>
            <person name="Luecker S."/>
            <person name="Lage O.M."/>
            <person name="Pohl T."/>
            <person name="Merkel B.J."/>
            <person name="Hornburger P."/>
            <person name="Mueller R.-W."/>
            <person name="Bruemmer F."/>
            <person name="Labrenz M."/>
            <person name="Spormann A.M."/>
            <person name="Op den Camp H."/>
            <person name="Overmann J."/>
            <person name="Amann R."/>
            <person name="Jetten M.S.M."/>
            <person name="Mascher T."/>
            <person name="Medema M.H."/>
            <person name="Devos D.P."/>
            <person name="Kaster A.-K."/>
            <person name="Ovreas L."/>
            <person name="Rohde M."/>
            <person name="Galperin M.Y."/>
            <person name="Jogler C."/>
        </authorList>
    </citation>
    <scope>NUCLEOTIDE SEQUENCE [LARGE SCALE GENOMIC DNA]</scope>
    <source>
        <strain evidence="2 3">V144</strain>
    </source>
</reference>